<feature type="compositionally biased region" description="Basic and acidic residues" evidence="1">
    <location>
        <begin position="145"/>
        <end position="154"/>
    </location>
</feature>
<dbReference type="Proteomes" id="UP001501822">
    <property type="component" value="Unassembled WGS sequence"/>
</dbReference>
<feature type="compositionally biased region" description="Basic and acidic residues" evidence="1">
    <location>
        <begin position="35"/>
        <end position="49"/>
    </location>
</feature>
<reference evidence="4" key="1">
    <citation type="journal article" date="2019" name="Int. J. Syst. Evol. Microbiol.">
        <title>The Global Catalogue of Microorganisms (GCM) 10K type strain sequencing project: providing services to taxonomists for standard genome sequencing and annotation.</title>
        <authorList>
            <consortium name="The Broad Institute Genomics Platform"/>
            <consortium name="The Broad Institute Genome Sequencing Center for Infectious Disease"/>
            <person name="Wu L."/>
            <person name="Ma J."/>
        </authorList>
    </citation>
    <scope>NUCLEOTIDE SEQUENCE [LARGE SCALE GENOMIC DNA]</scope>
    <source>
        <strain evidence="4">JCM 3146</strain>
    </source>
</reference>
<feature type="region of interest" description="Disordered" evidence="1">
    <location>
        <begin position="1"/>
        <end position="154"/>
    </location>
</feature>
<evidence type="ECO:0000313" key="4">
    <source>
        <dbReference type="Proteomes" id="UP001501822"/>
    </source>
</evidence>
<proteinExistence type="predicted"/>
<evidence type="ECO:0000256" key="1">
    <source>
        <dbReference type="SAM" id="MobiDB-lite"/>
    </source>
</evidence>
<protein>
    <submittedName>
        <fullName evidence="3">DUF5709 domain-containing protein</fullName>
    </submittedName>
</protein>
<dbReference type="InterPro" id="IPR043763">
    <property type="entry name" value="DUF5709"/>
</dbReference>
<dbReference type="Pfam" id="PF18970">
    <property type="entry name" value="DUF5709"/>
    <property type="match status" value="1"/>
</dbReference>
<feature type="compositionally biased region" description="Basic and acidic residues" evidence="1">
    <location>
        <begin position="98"/>
        <end position="129"/>
    </location>
</feature>
<feature type="compositionally biased region" description="Basic and acidic residues" evidence="1">
    <location>
        <begin position="60"/>
        <end position="77"/>
    </location>
</feature>
<keyword evidence="4" id="KW-1185">Reference proteome</keyword>
<evidence type="ECO:0000313" key="3">
    <source>
        <dbReference type="EMBL" id="GAA0327521.1"/>
    </source>
</evidence>
<feature type="compositionally biased region" description="Acidic residues" evidence="1">
    <location>
        <begin position="14"/>
        <end position="28"/>
    </location>
</feature>
<gene>
    <name evidence="3" type="ORF">GCM10010151_16840</name>
</gene>
<sequence>METPMTHPHPDPDPYSEFEEEGIPDLEDSYPQRQWAEDPQRAPVPRDEPVGLEEFGTTAEEQREGESLDRRLSREQPDPALGVPHRGEDRPESDEREFDQVREEEVPRRAGRLVEPDEGVRTDTEKDAIAEDVGPDMAGFSPEEQAMRVEDEGP</sequence>
<name>A0ABP3FZ93_9ACTN</name>
<evidence type="ECO:0000259" key="2">
    <source>
        <dbReference type="Pfam" id="PF18970"/>
    </source>
</evidence>
<dbReference type="EMBL" id="BAAABM010000009">
    <property type="protein sequence ID" value="GAA0327521.1"/>
    <property type="molecule type" value="Genomic_DNA"/>
</dbReference>
<accession>A0ABP3FZ93</accession>
<feature type="domain" description="DUF5709" evidence="2">
    <location>
        <begin position="106"/>
        <end position="152"/>
    </location>
</feature>
<comment type="caution">
    <text evidence="3">The sequence shown here is derived from an EMBL/GenBank/DDBJ whole genome shotgun (WGS) entry which is preliminary data.</text>
</comment>
<organism evidence="3 4">
    <name type="scientific">Actinoallomurus spadix</name>
    <dbReference type="NCBI Taxonomy" id="79912"/>
    <lineage>
        <taxon>Bacteria</taxon>
        <taxon>Bacillati</taxon>
        <taxon>Actinomycetota</taxon>
        <taxon>Actinomycetes</taxon>
        <taxon>Streptosporangiales</taxon>
        <taxon>Thermomonosporaceae</taxon>
        <taxon>Actinoallomurus</taxon>
    </lineage>
</organism>